<dbReference type="AlphaFoldDB" id="A0A2P2ITF1"/>
<evidence type="ECO:0000256" key="1">
    <source>
        <dbReference type="SAM" id="MobiDB-lite"/>
    </source>
</evidence>
<sequence length="47" mass="4970">MRSGSSKSSGEAEGSRGKGQRNAHKAKCSGVEVFTWGSKGSWELRNG</sequence>
<feature type="compositionally biased region" description="Low complexity" evidence="1">
    <location>
        <begin position="1"/>
        <end position="12"/>
    </location>
</feature>
<feature type="compositionally biased region" description="Basic residues" evidence="1">
    <location>
        <begin position="18"/>
        <end position="27"/>
    </location>
</feature>
<feature type="region of interest" description="Disordered" evidence="1">
    <location>
        <begin position="1"/>
        <end position="29"/>
    </location>
</feature>
<protein>
    <submittedName>
        <fullName evidence="2">Uncharacterized protein</fullName>
    </submittedName>
</protein>
<evidence type="ECO:0000313" key="2">
    <source>
        <dbReference type="EMBL" id="MBW84466.1"/>
    </source>
</evidence>
<organism evidence="2">
    <name type="scientific">Rhizophora mucronata</name>
    <name type="common">Asiatic mangrove</name>
    <dbReference type="NCBI Taxonomy" id="61149"/>
    <lineage>
        <taxon>Eukaryota</taxon>
        <taxon>Viridiplantae</taxon>
        <taxon>Streptophyta</taxon>
        <taxon>Embryophyta</taxon>
        <taxon>Tracheophyta</taxon>
        <taxon>Spermatophyta</taxon>
        <taxon>Magnoliopsida</taxon>
        <taxon>eudicotyledons</taxon>
        <taxon>Gunneridae</taxon>
        <taxon>Pentapetalae</taxon>
        <taxon>rosids</taxon>
        <taxon>fabids</taxon>
        <taxon>Malpighiales</taxon>
        <taxon>Rhizophoraceae</taxon>
        <taxon>Rhizophora</taxon>
    </lineage>
</organism>
<proteinExistence type="predicted"/>
<dbReference type="EMBL" id="GGEC01003983">
    <property type="protein sequence ID" value="MBW84466.1"/>
    <property type="molecule type" value="Transcribed_RNA"/>
</dbReference>
<reference evidence="2" key="1">
    <citation type="submission" date="2018-02" db="EMBL/GenBank/DDBJ databases">
        <title>Rhizophora mucronata_Transcriptome.</title>
        <authorList>
            <person name="Meera S.P."/>
            <person name="Sreeshan A."/>
            <person name="Augustine A."/>
        </authorList>
    </citation>
    <scope>NUCLEOTIDE SEQUENCE</scope>
    <source>
        <tissue evidence="2">Leaf</tissue>
    </source>
</reference>
<name>A0A2P2ITF1_RHIMU</name>
<accession>A0A2P2ITF1</accession>